<dbReference type="STRING" id="396014.BF93_08830"/>
<keyword evidence="2" id="KW-0808">Transferase</keyword>
<proteinExistence type="predicted"/>
<feature type="domain" description="Glutamine amidotransferase" evidence="1">
    <location>
        <begin position="22"/>
        <end position="190"/>
    </location>
</feature>
<dbReference type="PROSITE" id="PS51273">
    <property type="entry name" value="GATASE_TYPE_1"/>
    <property type="match status" value="1"/>
</dbReference>
<reference evidence="2 3" key="1">
    <citation type="submission" date="2014-02" db="EMBL/GenBank/DDBJ databases">
        <title>Genome sequence of Brachybacterium phenoliresistens strain W13A50.</title>
        <authorList>
            <person name="Wang X."/>
        </authorList>
    </citation>
    <scope>NUCLEOTIDE SEQUENCE [LARGE SCALE GENOMIC DNA]</scope>
    <source>
        <strain evidence="2 3">W13A50</strain>
    </source>
</reference>
<dbReference type="InterPro" id="IPR029062">
    <property type="entry name" value="Class_I_gatase-like"/>
</dbReference>
<protein>
    <submittedName>
        <fullName evidence="2">Aminotransferase</fullName>
    </submittedName>
</protein>
<gene>
    <name evidence="2" type="ORF">BF93_08830</name>
</gene>
<dbReference type="InterPro" id="IPR044992">
    <property type="entry name" value="ChyE-like"/>
</dbReference>
<dbReference type="InterPro" id="IPR017926">
    <property type="entry name" value="GATASE"/>
</dbReference>
<comment type="caution">
    <text evidence="2">The sequence shown here is derived from an EMBL/GenBank/DDBJ whole genome shotgun (WGS) entry which is preliminary data.</text>
</comment>
<dbReference type="EMBL" id="JDYK01000022">
    <property type="protein sequence ID" value="EWS79901.1"/>
    <property type="molecule type" value="Genomic_DNA"/>
</dbReference>
<evidence type="ECO:0000259" key="1">
    <source>
        <dbReference type="Pfam" id="PF00117"/>
    </source>
</evidence>
<organism evidence="2 3">
    <name type="scientific">Brachybacterium phenoliresistens</name>
    <dbReference type="NCBI Taxonomy" id="396014"/>
    <lineage>
        <taxon>Bacteria</taxon>
        <taxon>Bacillati</taxon>
        <taxon>Actinomycetota</taxon>
        <taxon>Actinomycetes</taxon>
        <taxon>Micrococcales</taxon>
        <taxon>Dermabacteraceae</taxon>
        <taxon>Brachybacterium</taxon>
    </lineage>
</organism>
<dbReference type="Proteomes" id="UP000023067">
    <property type="component" value="Unassembled WGS sequence"/>
</dbReference>
<dbReference type="SUPFAM" id="SSF52317">
    <property type="entry name" value="Class I glutamine amidotransferase-like"/>
    <property type="match status" value="1"/>
</dbReference>
<dbReference type="Pfam" id="PF00117">
    <property type="entry name" value="GATase"/>
    <property type="match status" value="1"/>
</dbReference>
<dbReference type="eggNOG" id="COG0518">
    <property type="taxonomic scope" value="Bacteria"/>
</dbReference>
<name>Z9JQ38_9MICO</name>
<dbReference type="GO" id="GO:0008483">
    <property type="term" value="F:transaminase activity"/>
    <property type="evidence" value="ECO:0007669"/>
    <property type="project" value="UniProtKB-KW"/>
</dbReference>
<dbReference type="Gene3D" id="3.40.50.880">
    <property type="match status" value="1"/>
</dbReference>
<dbReference type="AlphaFoldDB" id="Z9JQ38"/>
<dbReference type="GO" id="GO:0005829">
    <property type="term" value="C:cytosol"/>
    <property type="evidence" value="ECO:0007669"/>
    <property type="project" value="TreeGrafter"/>
</dbReference>
<dbReference type="HOGENOM" id="CLU_054974_3_1_11"/>
<keyword evidence="2" id="KW-0032">Aminotransferase</keyword>
<evidence type="ECO:0000313" key="2">
    <source>
        <dbReference type="EMBL" id="EWS79901.1"/>
    </source>
</evidence>
<evidence type="ECO:0000313" key="3">
    <source>
        <dbReference type="Proteomes" id="UP000023067"/>
    </source>
</evidence>
<dbReference type="PATRIC" id="fig|396014.3.peg.3264"/>
<dbReference type="PANTHER" id="PTHR42695:SF5">
    <property type="entry name" value="GLUTAMINE AMIDOTRANSFERASE YLR126C-RELATED"/>
    <property type="match status" value="1"/>
</dbReference>
<accession>Z9JQ38</accession>
<sequence length="229" mass="24079">MSAHSSDALVIQLDPTYGPGQLVPALERAGLQMHLVQPHRGDQVPTDLRRMEGLVVLGGALHAHDDSRVPHLRAVRALLRTARGRNLPTLGIGLGAQLLALALEGRIGPARARDAGKLLRLTELTLTDAGRADPLLSALAEHPVGMDIAGDGVRSLPPASTLLATDARGGVQAFRTEEVLWGLQFHPEADEALVRAAVGSTACLPAADDPVRAAWTALLDAFADQVRTG</sequence>
<dbReference type="PANTHER" id="PTHR42695">
    <property type="entry name" value="GLUTAMINE AMIDOTRANSFERASE YLR126C-RELATED"/>
    <property type="match status" value="1"/>
</dbReference>
<keyword evidence="3" id="KW-1185">Reference proteome</keyword>
<dbReference type="RefSeq" id="WP_051487106.1">
    <property type="nucleotide sequence ID" value="NZ_BAAAOW010000002.1"/>
</dbReference>